<accession>A0A179F958</accession>
<gene>
    <name evidence="5" type="ORF">VFPPC_09461</name>
</gene>
<evidence type="ECO:0000256" key="2">
    <source>
        <dbReference type="ARBA" id="ARBA00009576"/>
    </source>
</evidence>
<comment type="caution">
    <text evidence="5">The sequence shown here is derived from an EMBL/GenBank/DDBJ whole genome shotgun (WGS) entry which is preliminary data.</text>
</comment>
<dbReference type="KEGG" id="pchm:VFPPC_09461"/>
<sequence>MKSFVAVIVAMAGVAIAQPTLQARDGVCPGTLYSVPQCCGPNVLNVASLDCKTPSSASDITSFKGACSGSKPQCCTIPAANQGVLCIDPVGA</sequence>
<dbReference type="SUPFAM" id="SSF101751">
    <property type="entry name" value="Hydrophobin II, HfbII"/>
    <property type="match status" value="1"/>
</dbReference>
<reference evidence="5 6" key="1">
    <citation type="journal article" date="2016" name="PLoS Pathog.">
        <title>Biosynthesis of antibiotic leucinostatins in bio-control fungus Purpureocillium lilacinum and their inhibition on phytophthora revealed by genome mining.</title>
        <authorList>
            <person name="Wang G."/>
            <person name="Liu Z."/>
            <person name="Lin R."/>
            <person name="Li E."/>
            <person name="Mao Z."/>
            <person name="Ling J."/>
            <person name="Yang Y."/>
            <person name="Yin W.B."/>
            <person name="Xie B."/>
        </authorList>
    </citation>
    <scope>NUCLEOTIDE SEQUENCE [LARGE SCALE GENOMIC DNA]</scope>
    <source>
        <strain evidence="5">170</strain>
    </source>
</reference>
<comment type="similarity">
    <text evidence="2">Belongs to the cerato-ulmin hydrophobin family.</text>
</comment>
<dbReference type="RefSeq" id="XP_018139353.1">
    <property type="nucleotide sequence ID" value="XM_018287993.1"/>
</dbReference>
<dbReference type="OrthoDB" id="4500971at2759"/>
<dbReference type="STRING" id="1380566.A0A179F958"/>
<evidence type="ECO:0000256" key="4">
    <source>
        <dbReference type="SAM" id="SignalP"/>
    </source>
</evidence>
<dbReference type="InterPro" id="IPR036686">
    <property type="entry name" value="Class_II_Hydrophobin_sf"/>
</dbReference>
<dbReference type="EMBL" id="LSBJ02000007">
    <property type="protein sequence ID" value="OAQ61649.1"/>
    <property type="molecule type" value="Genomic_DNA"/>
</dbReference>
<proteinExistence type="inferred from homology"/>
<organism evidence="5 6">
    <name type="scientific">Pochonia chlamydosporia 170</name>
    <dbReference type="NCBI Taxonomy" id="1380566"/>
    <lineage>
        <taxon>Eukaryota</taxon>
        <taxon>Fungi</taxon>
        <taxon>Dikarya</taxon>
        <taxon>Ascomycota</taxon>
        <taxon>Pezizomycotina</taxon>
        <taxon>Sordariomycetes</taxon>
        <taxon>Hypocreomycetidae</taxon>
        <taxon>Hypocreales</taxon>
        <taxon>Clavicipitaceae</taxon>
        <taxon>Pochonia</taxon>
    </lineage>
</organism>
<dbReference type="Pfam" id="PF06766">
    <property type="entry name" value="Hydrophobin_2"/>
    <property type="match status" value="1"/>
</dbReference>
<name>A0A179F958_METCM</name>
<protein>
    <submittedName>
        <fullName evidence="5">Fungal hydrophobin domain-containing protein</fullName>
    </submittedName>
</protein>
<keyword evidence="4" id="KW-0732">Signal</keyword>
<keyword evidence="6" id="KW-1185">Reference proteome</keyword>
<dbReference type="PANTHER" id="PTHR42341">
    <property type="entry name" value="HYDROPHOBIN"/>
    <property type="match status" value="1"/>
</dbReference>
<dbReference type="GeneID" id="28851987"/>
<evidence type="ECO:0000313" key="5">
    <source>
        <dbReference type="EMBL" id="OAQ61649.1"/>
    </source>
</evidence>
<dbReference type="GO" id="GO:0005576">
    <property type="term" value="C:extracellular region"/>
    <property type="evidence" value="ECO:0007669"/>
    <property type="project" value="InterPro"/>
</dbReference>
<feature type="chain" id="PRO_5008101409" evidence="4">
    <location>
        <begin position="18"/>
        <end position="92"/>
    </location>
</feature>
<dbReference type="InterPro" id="IPR010636">
    <property type="entry name" value="Class_II_hydrophobin"/>
</dbReference>
<dbReference type="Gene3D" id="3.20.120.10">
    <property type="entry name" value="Hydrophobin"/>
    <property type="match status" value="1"/>
</dbReference>
<evidence type="ECO:0000256" key="3">
    <source>
        <dbReference type="ARBA" id="ARBA00023157"/>
    </source>
</evidence>
<dbReference type="CDD" id="cd23508">
    <property type="entry name" value="hydrophobin_II"/>
    <property type="match status" value="1"/>
</dbReference>
<dbReference type="PANTHER" id="PTHR42341:SF1">
    <property type="entry name" value="HYDROPHOBIN"/>
    <property type="match status" value="1"/>
</dbReference>
<evidence type="ECO:0000256" key="1">
    <source>
        <dbReference type="ARBA" id="ARBA00004196"/>
    </source>
</evidence>
<feature type="signal peptide" evidence="4">
    <location>
        <begin position="1"/>
        <end position="17"/>
    </location>
</feature>
<evidence type="ECO:0000313" key="6">
    <source>
        <dbReference type="Proteomes" id="UP000078397"/>
    </source>
</evidence>
<dbReference type="Proteomes" id="UP000078397">
    <property type="component" value="Unassembled WGS sequence"/>
</dbReference>
<comment type="subcellular location">
    <subcellularLocation>
        <location evidence="1">Cell envelope</location>
    </subcellularLocation>
</comment>
<keyword evidence="3" id="KW-1015">Disulfide bond</keyword>
<dbReference type="AlphaFoldDB" id="A0A179F958"/>